<reference evidence="2 3" key="1">
    <citation type="submission" date="2024-09" db="EMBL/GenBank/DDBJ databases">
        <title>Rethinking Asexuality: The Enigmatic Case of Functional Sexual Genes in Lepraria (Stereocaulaceae).</title>
        <authorList>
            <person name="Doellman M."/>
            <person name="Sun Y."/>
            <person name="Barcenas-Pena A."/>
            <person name="Lumbsch H.T."/>
            <person name="Grewe F."/>
        </authorList>
    </citation>
    <scope>NUCLEOTIDE SEQUENCE [LARGE SCALE GENOMIC DNA]</scope>
    <source>
        <strain evidence="2 3">Mercado 3170</strain>
    </source>
</reference>
<evidence type="ECO:0000259" key="1">
    <source>
        <dbReference type="PROSITE" id="PS50097"/>
    </source>
</evidence>
<name>A0ABR4A9Y2_9LECA</name>
<dbReference type="InterPro" id="IPR011333">
    <property type="entry name" value="SKP1/BTB/POZ_sf"/>
</dbReference>
<dbReference type="PROSITE" id="PS50097">
    <property type="entry name" value="BTB"/>
    <property type="match status" value="1"/>
</dbReference>
<feature type="domain" description="BTB" evidence="1">
    <location>
        <begin position="60"/>
        <end position="129"/>
    </location>
</feature>
<dbReference type="PANTHER" id="PTHR47843">
    <property type="entry name" value="BTB DOMAIN-CONTAINING PROTEIN-RELATED"/>
    <property type="match status" value="1"/>
</dbReference>
<evidence type="ECO:0000313" key="2">
    <source>
        <dbReference type="EMBL" id="KAL2042236.1"/>
    </source>
</evidence>
<proteinExistence type="predicted"/>
<accession>A0ABR4A9Y2</accession>
<dbReference type="EMBL" id="JBEFKJ010000014">
    <property type="protein sequence ID" value="KAL2042236.1"/>
    <property type="molecule type" value="Genomic_DNA"/>
</dbReference>
<sequence length="265" mass="29783">MDGTALSKIVKFRIQPSGAPKVIVEETSIRTSTSTATLVVSRPVRRVFSDPPGLSPYSPTIVHILVGPNHKDFANHRNLICQLSGFFNAAFNGSFSEASSGIIELYEEDLDWFELVYKWCYTKDAAQYDDGQSIMRGAEQIVHLWALGNRYDMPGLCNQAVNQVIRDYEDNNYVLTNVTQIFENTLPGSALRRVVIASYADNPHEGALLYEEQEKTFLECPEFLLDLTKALSERLGGVLSWNFPSHGQILNQCQYHHHAIGEKLL</sequence>
<dbReference type="SUPFAM" id="SSF54695">
    <property type="entry name" value="POZ domain"/>
    <property type="match status" value="1"/>
</dbReference>
<dbReference type="CDD" id="cd18186">
    <property type="entry name" value="BTB_POZ_ZBTB_KLHL-like"/>
    <property type="match status" value="1"/>
</dbReference>
<evidence type="ECO:0000313" key="3">
    <source>
        <dbReference type="Proteomes" id="UP001590950"/>
    </source>
</evidence>
<dbReference type="Pfam" id="PF00651">
    <property type="entry name" value="BTB"/>
    <property type="match status" value="1"/>
</dbReference>
<gene>
    <name evidence="2" type="ORF">N7G274_004724</name>
</gene>
<dbReference type="PANTHER" id="PTHR47843:SF2">
    <property type="entry name" value="BTB DOMAIN-CONTAINING PROTEIN"/>
    <property type="match status" value="1"/>
</dbReference>
<comment type="caution">
    <text evidence="2">The sequence shown here is derived from an EMBL/GenBank/DDBJ whole genome shotgun (WGS) entry which is preliminary data.</text>
</comment>
<protein>
    <recommendedName>
        <fullName evidence="1">BTB domain-containing protein</fullName>
    </recommendedName>
</protein>
<keyword evidence="3" id="KW-1185">Reference proteome</keyword>
<organism evidence="2 3">
    <name type="scientific">Stereocaulon virgatum</name>
    <dbReference type="NCBI Taxonomy" id="373712"/>
    <lineage>
        <taxon>Eukaryota</taxon>
        <taxon>Fungi</taxon>
        <taxon>Dikarya</taxon>
        <taxon>Ascomycota</taxon>
        <taxon>Pezizomycotina</taxon>
        <taxon>Lecanoromycetes</taxon>
        <taxon>OSLEUM clade</taxon>
        <taxon>Lecanoromycetidae</taxon>
        <taxon>Lecanorales</taxon>
        <taxon>Lecanorineae</taxon>
        <taxon>Stereocaulaceae</taxon>
        <taxon>Stereocaulon</taxon>
    </lineage>
</organism>
<dbReference type="Proteomes" id="UP001590950">
    <property type="component" value="Unassembled WGS sequence"/>
</dbReference>
<dbReference type="InterPro" id="IPR000210">
    <property type="entry name" value="BTB/POZ_dom"/>
</dbReference>
<dbReference type="Gene3D" id="3.30.710.10">
    <property type="entry name" value="Potassium Channel Kv1.1, Chain A"/>
    <property type="match status" value="1"/>
</dbReference>